<dbReference type="Proteomes" id="UP001597119">
    <property type="component" value="Unassembled WGS sequence"/>
</dbReference>
<organism evidence="1 2">
    <name type="scientific">Halorientalis brevis</name>
    <dbReference type="NCBI Taxonomy" id="1126241"/>
    <lineage>
        <taxon>Archaea</taxon>
        <taxon>Methanobacteriati</taxon>
        <taxon>Methanobacteriota</taxon>
        <taxon>Stenosarchaea group</taxon>
        <taxon>Halobacteria</taxon>
        <taxon>Halobacteriales</taxon>
        <taxon>Haloarculaceae</taxon>
        <taxon>Halorientalis</taxon>
    </lineage>
</organism>
<sequence length="287" mass="32147">MVELESARTELAGQRLQQGFQTHAAVQSREPALALARQLDNGHDLAMDLEINPETELKDVKSQLSTASLRRLRKIVDVLEDDLGVKLAHGKFARLAGTAATLNSSLALAIAGWNLLESANTLTGAAAKVSSQAAIDEKYYHRFYRAGGMFLVECFLFTTPLTFETAWKGTRFLNNRYLYRLRNVSSFLYRLVLSEVHFAIQNLLKSSLRKPEELYSYLVEMTTQTVTILKKQSSDGIGEVAAKVETIVDEFYAFIEDTYQVVVPDVDFAAIVQDVLEELDLSISIQW</sequence>
<protein>
    <submittedName>
        <fullName evidence="1">Uncharacterized protein</fullName>
    </submittedName>
</protein>
<name>A0ABD6CFP4_9EURY</name>
<proteinExistence type="predicted"/>
<keyword evidence="2" id="KW-1185">Reference proteome</keyword>
<accession>A0ABD6CFP4</accession>
<dbReference type="EMBL" id="JBHUDJ010000009">
    <property type="protein sequence ID" value="MFD1588218.1"/>
    <property type="molecule type" value="Genomic_DNA"/>
</dbReference>
<gene>
    <name evidence="1" type="ORF">ACFR9U_14645</name>
</gene>
<dbReference type="RefSeq" id="WP_247381610.1">
    <property type="nucleotide sequence ID" value="NZ_JALLGV010000011.1"/>
</dbReference>
<dbReference type="AlphaFoldDB" id="A0ABD6CFP4"/>
<comment type="caution">
    <text evidence="1">The sequence shown here is derived from an EMBL/GenBank/DDBJ whole genome shotgun (WGS) entry which is preliminary data.</text>
</comment>
<reference evidence="1 2" key="1">
    <citation type="journal article" date="2019" name="Int. J. Syst. Evol. Microbiol.">
        <title>The Global Catalogue of Microorganisms (GCM) 10K type strain sequencing project: providing services to taxonomists for standard genome sequencing and annotation.</title>
        <authorList>
            <consortium name="The Broad Institute Genomics Platform"/>
            <consortium name="The Broad Institute Genome Sequencing Center for Infectious Disease"/>
            <person name="Wu L."/>
            <person name="Ma J."/>
        </authorList>
    </citation>
    <scope>NUCLEOTIDE SEQUENCE [LARGE SCALE GENOMIC DNA]</scope>
    <source>
        <strain evidence="1 2">CGMCC 1.12125</strain>
    </source>
</reference>
<evidence type="ECO:0000313" key="2">
    <source>
        <dbReference type="Proteomes" id="UP001597119"/>
    </source>
</evidence>
<evidence type="ECO:0000313" key="1">
    <source>
        <dbReference type="EMBL" id="MFD1588218.1"/>
    </source>
</evidence>